<feature type="region of interest" description="Disordered" evidence="6">
    <location>
        <begin position="1"/>
        <end position="28"/>
    </location>
</feature>
<dbReference type="GO" id="GO:0007020">
    <property type="term" value="P:microtubule nucleation"/>
    <property type="evidence" value="ECO:0007669"/>
    <property type="project" value="InterPro"/>
</dbReference>
<evidence type="ECO:0000259" key="7">
    <source>
        <dbReference type="Pfam" id="PF04130"/>
    </source>
</evidence>
<feature type="compositionally biased region" description="Basic and acidic residues" evidence="6">
    <location>
        <begin position="107"/>
        <end position="120"/>
    </location>
</feature>
<accession>A0AAD9CYW8</accession>
<dbReference type="GO" id="GO:0000922">
    <property type="term" value="C:spindle pole"/>
    <property type="evidence" value="ECO:0007669"/>
    <property type="project" value="InterPro"/>
</dbReference>
<keyword evidence="10" id="KW-1185">Reference proteome</keyword>
<comment type="subcellular location">
    <subcellularLocation>
        <location evidence="5">Cytoplasm</location>
        <location evidence="5">Cytoskeleton</location>
        <location evidence="5">Microtubule organizing center</location>
    </subcellularLocation>
</comment>
<dbReference type="FunFam" id="1.20.120.1900:FF:000011">
    <property type="entry name" value="Spindle pole body component"/>
    <property type="match status" value="1"/>
</dbReference>
<dbReference type="InterPro" id="IPR042241">
    <property type="entry name" value="GCP_C_sf"/>
</dbReference>
<dbReference type="AlphaFoldDB" id="A0AAD9CYW8"/>
<dbReference type="GO" id="GO:0000930">
    <property type="term" value="C:gamma-tubulin complex"/>
    <property type="evidence" value="ECO:0007669"/>
    <property type="project" value="TreeGrafter"/>
</dbReference>
<dbReference type="Pfam" id="PF17681">
    <property type="entry name" value="GCP_N_terminal"/>
    <property type="match status" value="1"/>
</dbReference>
<evidence type="ECO:0000313" key="9">
    <source>
        <dbReference type="EMBL" id="KAK1924155.1"/>
    </source>
</evidence>
<evidence type="ECO:0000256" key="5">
    <source>
        <dbReference type="RuleBase" id="RU363050"/>
    </source>
</evidence>
<dbReference type="Pfam" id="PF04130">
    <property type="entry name" value="GCP_C_terminal"/>
    <property type="match status" value="1"/>
</dbReference>
<reference evidence="9" key="1">
    <citation type="submission" date="2023-02" db="EMBL/GenBank/DDBJ databases">
        <title>Identification and recombinant expression of a fungal hydrolase from Papiliotrema laurentii that hydrolyzes apple cutin and clears colloidal polyester polyurethane.</title>
        <authorList>
            <consortium name="DOE Joint Genome Institute"/>
            <person name="Roman V.A."/>
            <person name="Bojanowski C."/>
            <person name="Crable B.R."/>
            <person name="Wagner D.N."/>
            <person name="Hung C.S."/>
            <person name="Nadeau L.J."/>
            <person name="Schratz L."/>
            <person name="Haridas S."/>
            <person name="Pangilinan J."/>
            <person name="Lipzen A."/>
            <person name="Na H."/>
            <person name="Yan M."/>
            <person name="Ng V."/>
            <person name="Grigoriev I.V."/>
            <person name="Spatafora J.W."/>
            <person name="Barlow D."/>
            <person name="Biffinger J."/>
            <person name="Kelley-Loughnane N."/>
            <person name="Varaljay V.A."/>
            <person name="Crookes-Goodson W.J."/>
        </authorList>
    </citation>
    <scope>NUCLEOTIDE SEQUENCE</scope>
    <source>
        <strain evidence="9">5307AH</strain>
    </source>
</reference>
<dbReference type="InterPro" id="IPR040457">
    <property type="entry name" value="GCP_C"/>
</dbReference>
<feature type="region of interest" description="Disordered" evidence="6">
    <location>
        <begin position="41"/>
        <end position="151"/>
    </location>
</feature>
<evidence type="ECO:0000256" key="1">
    <source>
        <dbReference type="ARBA" id="ARBA00010337"/>
    </source>
</evidence>
<evidence type="ECO:0000256" key="2">
    <source>
        <dbReference type="ARBA" id="ARBA00022490"/>
    </source>
</evidence>
<proteinExistence type="inferred from homology"/>
<dbReference type="GO" id="GO:0051321">
    <property type="term" value="P:meiotic cell cycle"/>
    <property type="evidence" value="ECO:0007669"/>
    <property type="project" value="TreeGrafter"/>
</dbReference>
<gene>
    <name evidence="9" type="ORF">DB88DRAFT_489251</name>
</gene>
<feature type="domain" description="Gamma tubulin complex component C-terminal" evidence="7">
    <location>
        <begin position="574"/>
        <end position="913"/>
    </location>
</feature>
<dbReference type="GO" id="GO:0051011">
    <property type="term" value="F:microtubule minus-end binding"/>
    <property type="evidence" value="ECO:0007669"/>
    <property type="project" value="TreeGrafter"/>
</dbReference>
<name>A0AAD9CYW8_PAPLA</name>
<evidence type="ECO:0000256" key="6">
    <source>
        <dbReference type="SAM" id="MobiDB-lite"/>
    </source>
</evidence>
<evidence type="ECO:0000313" key="10">
    <source>
        <dbReference type="Proteomes" id="UP001182556"/>
    </source>
</evidence>
<evidence type="ECO:0000259" key="8">
    <source>
        <dbReference type="Pfam" id="PF17681"/>
    </source>
</evidence>
<organism evidence="9 10">
    <name type="scientific">Papiliotrema laurentii</name>
    <name type="common">Cryptococcus laurentii</name>
    <dbReference type="NCBI Taxonomy" id="5418"/>
    <lineage>
        <taxon>Eukaryota</taxon>
        <taxon>Fungi</taxon>
        <taxon>Dikarya</taxon>
        <taxon>Basidiomycota</taxon>
        <taxon>Agaricomycotina</taxon>
        <taxon>Tremellomycetes</taxon>
        <taxon>Tremellales</taxon>
        <taxon>Rhynchogastremaceae</taxon>
        <taxon>Papiliotrema</taxon>
    </lineage>
</organism>
<dbReference type="EMBL" id="JAODAN010000005">
    <property type="protein sequence ID" value="KAK1924155.1"/>
    <property type="molecule type" value="Genomic_DNA"/>
</dbReference>
<feature type="domain" description="Gamma tubulin complex component protein N-terminal" evidence="8">
    <location>
        <begin position="190"/>
        <end position="571"/>
    </location>
</feature>
<dbReference type="PANTHER" id="PTHR19302">
    <property type="entry name" value="GAMMA TUBULIN COMPLEX PROTEIN"/>
    <property type="match status" value="1"/>
</dbReference>
<dbReference type="GO" id="GO:0005874">
    <property type="term" value="C:microtubule"/>
    <property type="evidence" value="ECO:0007669"/>
    <property type="project" value="UniProtKB-KW"/>
</dbReference>
<keyword evidence="4 5" id="KW-0206">Cytoskeleton</keyword>
<dbReference type="InterPro" id="IPR007259">
    <property type="entry name" value="GCP"/>
</dbReference>
<feature type="region of interest" description="Disordered" evidence="6">
    <location>
        <begin position="468"/>
        <end position="492"/>
    </location>
</feature>
<keyword evidence="2 5" id="KW-0963">Cytoplasm</keyword>
<dbReference type="Proteomes" id="UP001182556">
    <property type="component" value="Unassembled WGS sequence"/>
</dbReference>
<comment type="similarity">
    <text evidence="1 5">Belongs to the TUBGCP family.</text>
</comment>
<dbReference type="GO" id="GO:0043015">
    <property type="term" value="F:gamma-tubulin binding"/>
    <property type="evidence" value="ECO:0007669"/>
    <property type="project" value="InterPro"/>
</dbReference>
<evidence type="ECO:0000256" key="4">
    <source>
        <dbReference type="ARBA" id="ARBA00023212"/>
    </source>
</evidence>
<dbReference type="Gene3D" id="1.20.120.1900">
    <property type="entry name" value="Gamma-tubulin complex, C-terminal domain"/>
    <property type="match status" value="1"/>
</dbReference>
<evidence type="ECO:0000256" key="3">
    <source>
        <dbReference type="ARBA" id="ARBA00022701"/>
    </source>
</evidence>
<dbReference type="GO" id="GO:0044732">
    <property type="term" value="C:mitotic spindle pole body"/>
    <property type="evidence" value="ECO:0007669"/>
    <property type="project" value="TreeGrafter"/>
</dbReference>
<dbReference type="InterPro" id="IPR041470">
    <property type="entry name" value="GCP_N"/>
</dbReference>
<protein>
    <recommendedName>
        <fullName evidence="5">Spindle pole body component</fullName>
    </recommendedName>
</protein>
<dbReference type="GO" id="GO:0051225">
    <property type="term" value="P:spindle assembly"/>
    <property type="evidence" value="ECO:0007669"/>
    <property type="project" value="TreeGrafter"/>
</dbReference>
<dbReference type="GO" id="GO:0031122">
    <property type="term" value="P:cytoplasmic microtubule organization"/>
    <property type="evidence" value="ECO:0007669"/>
    <property type="project" value="TreeGrafter"/>
</dbReference>
<sequence length="920" mass="102889">MSRVPSGSTVPFTPRPTKRSTSNRLSLTDREINKFVGTLASVRKVRPDRILEELDQSGSGEGFAQPSASSSRIPSEAHRPSSRSSSAHRAHTSAPVSSASRSHGHRERSDREMEKARDEVGYAMPSSSSLAKRVSVQKEVHEGANGQGTHREYKVRVEVGVQAQEEEEVESVQRLLDGVPLEVQEAWICEDLMFALQGVEGQLIRYQEGYDPLDEAQRIQGAKWRIDPSLDPSLLSLVERLLPLATYYTSVEAYMELRNTPEYGMVSHALGSGIRAMLKEYRILTAQLESLFLQSPTFTLQTLYFHLHPTLHTMSLLSALCLSLETDELPPVEEGSDDEDDGLGGMAEELGLGGAGLKGLIKNLKAAQEGAVDAGGPILGGEVLGIICEREATMSGDPTASTLHSKLLSHASQPYQKMLVRWISTGHLADPYEEFMVKESGHITKGVLESDYTDEYWERRYTLRDGSSLANPSKAANKPGSLSAGVPPPRAGTKRLPGGACIPGFLQPWKHKILLAGKYLNVIRECGIEVKKVDEVDEEDMALMNEPKFYKRIEDAYIYANKTLLKLMLEEQELIPHLRSMKHFFFVDQSDFLTNFLDLAASELRKPAKSASLVKLQSLLDLAVRNPASSSSNDPYKDDLKVTMQSQGLYDWLMKIVSRTGSMTEDGELDFVMDEREDDAVSKKSDKERPLLAIDALAFDYSVKFPLSLVISRKTITRYQLIFRFLLHLHHLESALSAMWLEHKEGAWRAHCGDHDMEKWKGRIFSLRARMLSFVRQVLAFATGEVLETNWRNLEDKLAKVQTVDQLLRDHVDFLDTCLKQCMLTTSKLLAVYAKLMTTMSAFVSYQSSFNTALSKFLADPQGESDPAKVAQRWNVLEKFEINFNHHTKLHLDAVTYNAGSENVALLALVTRLHQTTLRL</sequence>
<dbReference type="PANTHER" id="PTHR19302:SF13">
    <property type="entry name" value="GAMMA-TUBULIN COMPLEX COMPONENT 2"/>
    <property type="match status" value="1"/>
</dbReference>
<feature type="compositionally biased region" description="Polar residues" evidence="6">
    <location>
        <begin position="1"/>
        <end position="11"/>
    </location>
</feature>
<keyword evidence="3 5" id="KW-0493">Microtubule</keyword>
<dbReference type="GO" id="GO:0000278">
    <property type="term" value="P:mitotic cell cycle"/>
    <property type="evidence" value="ECO:0007669"/>
    <property type="project" value="TreeGrafter"/>
</dbReference>
<comment type="caution">
    <text evidence="9">The sequence shown here is derived from an EMBL/GenBank/DDBJ whole genome shotgun (WGS) entry which is preliminary data.</text>
</comment>